<dbReference type="InterPro" id="IPR014718">
    <property type="entry name" value="GH-type_carb-bd"/>
</dbReference>
<proteinExistence type="predicted"/>
<keyword evidence="3" id="KW-0378">Hydrolase</keyword>
<dbReference type="PANTHER" id="PTHR12143:SF42">
    <property type="entry name" value="PUTATIVE SUBFAMILY (AFU_ORTHOLOGUE AFUA_6G13760)-RELATED"/>
    <property type="match status" value="1"/>
</dbReference>
<dbReference type="Gene3D" id="2.70.98.10">
    <property type="match status" value="1"/>
</dbReference>
<dbReference type="Pfam" id="PF17678">
    <property type="entry name" value="Glyco_hydro_92N"/>
    <property type="match status" value="1"/>
</dbReference>
<evidence type="ECO:0000313" key="4">
    <source>
        <dbReference type="Proteomes" id="UP001444661"/>
    </source>
</evidence>
<organism evidence="3 4">
    <name type="scientific">Apiospora rasikravindrae</name>
    <dbReference type="NCBI Taxonomy" id="990691"/>
    <lineage>
        <taxon>Eukaryota</taxon>
        <taxon>Fungi</taxon>
        <taxon>Dikarya</taxon>
        <taxon>Ascomycota</taxon>
        <taxon>Pezizomycotina</taxon>
        <taxon>Sordariomycetes</taxon>
        <taxon>Xylariomycetidae</taxon>
        <taxon>Amphisphaeriales</taxon>
        <taxon>Apiosporaceae</taxon>
        <taxon>Apiospora</taxon>
    </lineage>
</organism>
<dbReference type="Pfam" id="PF07971">
    <property type="entry name" value="Glyco_hydro_92"/>
    <property type="match status" value="1"/>
</dbReference>
<dbReference type="InterPro" id="IPR050883">
    <property type="entry name" value="PNGase"/>
</dbReference>
<dbReference type="Gene3D" id="1.20.1610.10">
    <property type="entry name" value="alpha-1,2-mannosidases domains"/>
    <property type="match status" value="1"/>
</dbReference>
<gene>
    <name evidence="3" type="ORF">PG993_001634</name>
</gene>
<keyword evidence="4" id="KW-1185">Reference proteome</keyword>
<feature type="domain" description="Glycosyl hydrolase family 92" evidence="1">
    <location>
        <begin position="376"/>
        <end position="796"/>
    </location>
</feature>
<dbReference type="SUPFAM" id="SSF48208">
    <property type="entry name" value="Six-hairpin glycosidases"/>
    <property type="match status" value="1"/>
</dbReference>
<reference evidence="3 4" key="1">
    <citation type="submission" date="2023-01" db="EMBL/GenBank/DDBJ databases">
        <title>Analysis of 21 Apiospora genomes using comparative genomics revels a genus with tremendous synthesis potential of carbohydrate active enzymes and secondary metabolites.</title>
        <authorList>
            <person name="Sorensen T."/>
        </authorList>
    </citation>
    <scope>NUCLEOTIDE SEQUENCE [LARGE SCALE GENOMIC DNA]</scope>
    <source>
        <strain evidence="3 4">CBS 33761</strain>
    </source>
</reference>
<evidence type="ECO:0000259" key="2">
    <source>
        <dbReference type="Pfam" id="PF17678"/>
    </source>
</evidence>
<accession>A0ABR1UCI8</accession>
<sequence>MQSPDSRKAGVAFGSFPECESDTQERLTGGAFLFELGQGLTSTVALRTGAIVTRLCLQTSRLLRYLICSLAAPGVILSAVARSAAQTGSGTNNGYDFVDPLIGTRNGGIISALSKPRDFADISQGMCSLAPPCLSVRMAKAVADSTEDNQGGYASNGSPISGFSHMHDSGTGGASSLANFPIFPYPGCKSDAVNGCRLPKALRAVQVVEGSVSARPGYFTIDLLSGIRGEITASNHTALYKFTFFGNATGNATTQGAPLSPLFIVDLTDLPDTRSNGSASVDPQTGRMTGTGTFNPSFGIGTYTLHYCADFKGSSPIRDTGVFVNNRAGSEPKNITMQKDNNRTPLPAGTYTWFGESAPGAQIMARVGVSFMSTQQACENAEKEIPNFDFDATLNAAEKAWEDKLSVISVDPSGVDNSYQTIFWSGVYRAMLSPQDYTGENPLWVSDEPYYDSYYCIWDSFRSIHPFITLVDPYSQTLMIRSLIDIYKHEGFLPDCRMSLTKGFTQGGSNADIVLADSFLKNISQGIDWNVGYEALVKDAEVEPAVWDLEGRGGLRSWKELGYIPADDFDTDGNGLFTRSISRTVEYAYDDFCIAEVAQALGKQADYEKFLDRSGNWYNLWNQQQTSTINGTDTGFKGFLQPRYLNQSWAFQDPAFCSPLMNFSSCYLNQDGGETYEGSAWMYTFFAPHNMAKLVTTLGGPDAFVRRLDYLHESGLLYIGDEQAFLPVYQYHYAGRPGKSAERVHFYIPSQFNTTTAGIPGNDDSGAMGSFVALSMLGVFPNPGQDVYFITPPFSPRSPSPTR</sequence>
<dbReference type="InterPro" id="IPR041371">
    <property type="entry name" value="GH92_N"/>
</dbReference>
<feature type="domain" description="Glycosyl hydrolase family 92 N-terminal" evidence="2">
    <location>
        <begin position="97"/>
        <end position="370"/>
    </location>
</feature>
<dbReference type="InterPro" id="IPR012939">
    <property type="entry name" value="Glyco_hydro_92"/>
</dbReference>
<dbReference type="EMBL" id="JAQQWK010000001">
    <property type="protein sequence ID" value="KAK8056407.1"/>
    <property type="molecule type" value="Genomic_DNA"/>
</dbReference>
<dbReference type="GO" id="GO:0016787">
    <property type="term" value="F:hydrolase activity"/>
    <property type="evidence" value="ECO:0007669"/>
    <property type="project" value="UniProtKB-KW"/>
</dbReference>
<comment type="caution">
    <text evidence="3">The sequence shown here is derived from an EMBL/GenBank/DDBJ whole genome shotgun (WGS) entry which is preliminary data.</text>
</comment>
<dbReference type="InterPro" id="IPR008928">
    <property type="entry name" value="6-hairpin_glycosidase_sf"/>
</dbReference>
<dbReference type="Gene3D" id="3.30.2080.10">
    <property type="entry name" value="GH92 mannosidase domain"/>
    <property type="match status" value="1"/>
</dbReference>
<evidence type="ECO:0000313" key="3">
    <source>
        <dbReference type="EMBL" id="KAK8056407.1"/>
    </source>
</evidence>
<dbReference type="Gene3D" id="1.20.1050.60">
    <property type="entry name" value="alpha-1,2-mannosidase"/>
    <property type="match status" value="1"/>
</dbReference>
<protein>
    <submittedName>
        <fullName evidence="3">Glycoside hydrolase family 92 protein</fullName>
    </submittedName>
</protein>
<name>A0ABR1UCI8_9PEZI</name>
<dbReference type="PANTHER" id="PTHR12143">
    <property type="entry name" value="PEPTIDE N-GLYCANASE PNGASE -RELATED"/>
    <property type="match status" value="1"/>
</dbReference>
<evidence type="ECO:0000259" key="1">
    <source>
        <dbReference type="Pfam" id="PF07971"/>
    </source>
</evidence>
<dbReference type="Proteomes" id="UP001444661">
    <property type="component" value="Unassembled WGS sequence"/>
</dbReference>